<evidence type="ECO:0000313" key="11">
    <source>
        <dbReference type="EMBL" id="KAJ7717960.1"/>
    </source>
</evidence>
<dbReference type="AlphaFoldDB" id="A0AAD7MHM5"/>
<evidence type="ECO:0000256" key="3">
    <source>
        <dbReference type="ARBA" id="ARBA00017306"/>
    </source>
</evidence>
<feature type="region of interest" description="Disordered" evidence="9">
    <location>
        <begin position="198"/>
        <end position="231"/>
    </location>
</feature>
<feature type="domain" description="Transcription initiation factor TFIID component TAF4 C-terminal" evidence="10">
    <location>
        <begin position="386"/>
        <end position="527"/>
    </location>
</feature>
<feature type="compositionally biased region" description="Basic and acidic residues" evidence="9">
    <location>
        <begin position="496"/>
        <end position="505"/>
    </location>
</feature>
<feature type="compositionally biased region" description="Basic and acidic residues" evidence="9">
    <location>
        <begin position="402"/>
        <end position="413"/>
    </location>
</feature>
<feature type="compositionally biased region" description="Acidic residues" evidence="9">
    <location>
        <begin position="355"/>
        <end position="365"/>
    </location>
</feature>
<evidence type="ECO:0000256" key="9">
    <source>
        <dbReference type="SAM" id="MobiDB-lite"/>
    </source>
</evidence>
<evidence type="ECO:0000256" key="1">
    <source>
        <dbReference type="ARBA" id="ARBA00004123"/>
    </source>
</evidence>
<evidence type="ECO:0000256" key="5">
    <source>
        <dbReference type="ARBA" id="ARBA00023163"/>
    </source>
</evidence>
<feature type="region of interest" description="Disordered" evidence="9">
    <location>
        <begin position="468"/>
        <end position="505"/>
    </location>
</feature>
<accession>A0AAD7MHM5</accession>
<gene>
    <name evidence="11" type="ORF">B0H16DRAFT_1678194</name>
</gene>
<feature type="compositionally biased region" description="Low complexity" evidence="9">
    <location>
        <begin position="206"/>
        <end position="228"/>
    </location>
</feature>
<organism evidence="11 12">
    <name type="scientific">Mycena metata</name>
    <dbReference type="NCBI Taxonomy" id="1033252"/>
    <lineage>
        <taxon>Eukaryota</taxon>
        <taxon>Fungi</taxon>
        <taxon>Dikarya</taxon>
        <taxon>Basidiomycota</taxon>
        <taxon>Agaricomycotina</taxon>
        <taxon>Agaricomycetes</taxon>
        <taxon>Agaricomycetidae</taxon>
        <taxon>Agaricales</taxon>
        <taxon>Marasmiineae</taxon>
        <taxon>Mycenaceae</taxon>
        <taxon>Mycena</taxon>
    </lineage>
</organism>
<keyword evidence="6" id="KW-0539">Nucleus</keyword>
<dbReference type="InterPro" id="IPR007900">
    <property type="entry name" value="TAF4_C"/>
</dbReference>
<protein>
    <recommendedName>
        <fullName evidence="3">Transcription initiation factor TFIID subunit 4</fullName>
    </recommendedName>
    <alternativeName>
        <fullName evidence="8">TBP-associated factor 4</fullName>
    </alternativeName>
</protein>
<feature type="compositionally biased region" description="Low complexity" evidence="9">
    <location>
        <begin position="414"/>
        <end position="424"/>
    </location>
</feature>
<comment type="subcellular location">
    <subcellularLocation>
        <location evidence="1">Nucleus</location>
    </subcellularLocation>
</comment>
<reference evidence="11" key="1">
    <citation type="submission" date="2023-03" db="EMBL/GenBank/DDBJ databases">
        <title>Massive genome expansion in bonnet fungi (Mycena s.s.) driven by repeated elements and novel gene families across ecological guilds.</title>
        <authorList>
            <consortium name="Lawrence Berkeley National Laboratory"/>
            <person name="Harder C.B."/>
            <person name="Miyauchi S."/>
            <person name="Viragh M."/>
            <person name="Kuo A."/>
            <person name="Thoen E."/>
            <person name="Andreopoulos B."/>
            <person name="Lu D."/>
            <person name="Skrede I."/>
            <person name="Drula E."/>
            <person name="Henrissat B."/>
            <person name="Morin E."/>
            <person name="Kohler A."/>
            <person name="Barry K."/>
            <person name="LaButti K."/>
            <person name="Morin E."/>
            <person name="Salamov A."/>
            <person name="Lipzen A."/>
            <person name="Mereny Z."/>
            <person name="Hegedus B."/>
            <person name="Baldrian P."/>
            <person name="Stursova M."/>
            <person name="Weitz H."/>
            <person name="Taylor A."/>
            <person name="Grigoriev I.V."/>
            <person name="Nagy L.G."/>
            <person name="Martin F."/>
            <person name="Kauserud H."/>
        </authorList>
    </citation>
    <scope>NUCLEOTIDE SEQUENCE</scope>
    <source>
        <strain evidence="11">CBHHK182m</strain>
    </source>
</reference>
<feature type="region of interest" description="Disordered" evidence="9">
    <location>
        <begin position="148"/>
        <end position="179"/>
    </location>
</feature>
<comment type="similarity">
    <text evidence="2">Belongs to the TAF4 family.</text>
</comment>
<sequence length="539" mass="57945">MSAPPPAISADLWDSLIPIDADETETTEAATVTTVPLPTPSSSVAVAPTQSYTGHYQQNYAHYAQPGAYEAYRQYSAQQAQQAAQQSQFSANTSAYGASSGSHSMPQQSMARQAIANSHGQSQGALDTADVATLNDALGSAGVDLRAEEESLQRANDAPAPYRPYEADRSRKQPPRPHFDASFLSERMRAIAAQHKVLPPPPGLVAQTPAQPSSSSTTASTSTSATTPLGTLPEDTITYLALALRARLQDLVTAMVAAARHRARVQAERRPGVYEDGRAAWGVRVRGDVGRVLQVLEKVERGEEGREREERERRWEKGRAGREERERRERAVEEALGALLEGRVDEFLGAGIPDVEGDADADADADEARGGSPAPKAGEGMDLDNPTDAGSPRRRKKAKKAPVTEEEREEASRKMANAAASRAAGLGGPRRYAWLTTGLKSAGALAKAANAPPANPYAALTAFSRQAMENSLSREGENVPPPPQQPRARVYPSTQMEEKEVRWAPDADTRMRVTLRDAMFVIEKERGHGGGRGAARGWS</sequence>
<proteinExistence type="inferred from homology"/>
<feature type="region of interest" description="Disordered" evidence="9">
    <location>
        <begin position="94"/>
        <end position="123"/>
    </location>
</feature>
<feature type="region of interest" description="Disordered" evidence="9">
    <location>
        <begin position="301"/>
        <end position="328"/>
    </location>
</feature>
<feature type="compositionally biased region" description="Polar residues" evidence="9">
    <location>
        <begin position="96"/>
        <end position="123"/>
    </location>
</feature>
<dbReference type="GO" id="GO:0005669">
    <property type="term" value="C:transcription factor TFIID complex"/>
    <property type="evidence" value="ECO:0007669"/>
    <property type="project" value="InterPro"/>
</dbReference>
<evidence type="ECO:0000256" key="8">
    <source>
        <dbReference type="ARBA" id="ARBA00031747"/>
    </source>
</evidence>
<dbReference type="Pfam" id="PF05236">
    <property type="entry name" value="TAF4"/>
    <property type="match status" value="1"/>
</dbReference>
<evidence type="ECO:0000313" key="12">
    <source>
        <dbReference type="Proteomes" id="UP001215598"/>
    </source>
</evidence>
<evidence type="ECO:0000256" key="2">
    <source>
        <dbReference type="ARBA" id="ARBA00006178"/>
    </source>
</evidence>
<keyword evidence="5" id="KW-0804">Transcription</keyword>
<comment type="caution">
    <text evidence="11">The sequence shown here is derived from an EMBL/GenBank/DDBJ whole genome shotgun (WGS) entry which is preliminary data.</text>
</comment>
<comment type="function">
    <text evidence="7">Functions as a component of the DNA-binding general transcription factor complex TFIID. Binding of TFIID to a promoter (with or without TATA element) is the initial step in pre-initiation complex (PIC) formation. TFIID plays a key role in the regulation of gene expression by RNA polymerase II through different activities such as transcription activator interaction, core promoter recognition and selectivity, TFIIA and TFIIB interaction, chromatin modification (histone acetylation by TAF1), facilitation of DNA opening and initiation of transcription.</text>
</comment>
<evidence type="ECO:0000259" key="10">
    <source>
        <dbReference type="Pfam" id="PF05236"/>
    </source>
</evidence>
<keyword evidence="12" id="KW-1185">Reference proteome</keyword>
<feature type="region of interest" description="Disordered" evidence="9">
    <location>
        <begin position="351"/>
        <end position="431"/>
    </location>
</feature>
<dbReference type="GO" id="GO:0006352">
    <property type="term" value="P:DNA-templated transcription initiation"/>
    <property type="evidence" value="ECO:0007669"/>
    <property type="project" value="InterPro"/>
</dbReference>
<dbReference type="Proteomes" id="UP001215598">
    <property type="component" value="Unassembled WGS sequence"/>
</dbReference>
<keyword evidence="4" id="KW-0805">Transcription regulation</keyword>
<evidence type="ECO:0000256" key="7">
    <source>
        <dbReference type="ARBA" id="ARBA00025346"/>
    </source>
</evidence>
<evidence type="ECO:0000256" key="4">
    <source>
        <dbReference type="ARBA" id="ARBA00023015"/>
    </source>
</evidence>
<dbReference type="EMBL" id="JARKIB010000270">
    <property type="protein sequence ID" value="KAJ7717960.1"/>
    <property type="molecule type" value="Genomic_DNA"/>
</dbReference>
<evidence type="ECO:0000256" key="6">
    <source>
        <dbReference type="ARBA" id="ARBA00023242"/>
    </source>
</evidence>
<name>A0AAD7MHM5_9AGAR</name>